<dbReference type="SUPFAM" id="SSF55486">
    <property type="entry name" value="Metalloproteases ('zincins'), catalytic domain"/>
    <property type="match status" value="1"/>
</dbReference>
<dbReference type="SUPFAM" id="SSF57552">
    <property type="entry name" value="Blood coagulation inhibitor (disintegrin)"/>
    <property type="match status" value="1"/>
</dbReference>
<proteinExistence type="predicted"/>
<keyword evidence="3" id="KW-0479">Metal-binding</keyword>
<evidence type="ECO:0000313" key="7">
    <source>
        <dbReference type="RefSeq" id="XP_026678773.1"/>
    </source>
</evidence>
<reference evidence="7" key="1">
    <citation type="submission" date="2025-08" db="UniProtKB">
        <authorList>
            <consortium name="RefSeq"/>
        </authorList>
    </citation>
    <scope>IDENTIFICATION</scope>
</reference>
<dbReference type="InterPro" id="IPR018358">
    <property type="entry name" value="Disintegrin_CS"/>
</dbReference>
<feature type="binding site" evidence="3">
    <location>
        <position position="53"/>
    </location>
    <ligand>
        <name>Zn(2+)</name>
        <dbReference type="ChEBI" id="CHEBI:29105"/>
        <note>catalytic</note>
    </ligand>
</feature>
<dbReference type="Pfam" id="PF00200">
    <property type="entry name" value="Disintegrin"/>
    <property type="match status" value="1"/>
</dbReference>
<dbReference type="PROSITE" id="PS50215">
    <property type="entry name" value="ADAM_MEPRO"/>
    <property type="match status" value="1"/>
</dbReference>
<dbReference type="InterPro" id="IPR006586">
    <property type="entry name" value="ADAM_Cys-rich"/>
</dbReference>
<feature type="domain" description="Peptidase M12B" evidence="5">
    <location>
        <begin position="1"/>
        <end position="109"/>
    </location>
</feature>
<accession>A0A3Q0IVV7</accession>
<dbReference type="Gene3D" id="4.10.70.10">
    <property type="entry name" value="Disintegrin domain"/>
    <property type="match status" value="1"/>
</dbReference>
<dbReference type="Pfam" id="PF01421">
    <property type="entry name" value="Reprolysin"/>
    <property type="match status" value="1"/>
</dbReference>
<evidence type="ECO:0000256" key="1">
    <source>
        <dbReference type="ARBA" id="ARBA00023157"/>
    </source>
</evidence>
<dbReference type="InterPro" id="IPR036436">
    <property type="entry name" value="Disintegrin_dom_sf"/>
</dbReference>
<feature type="disulfide bond" evidence="2">
    <location>
        <begin position="177"/>
        <end position="197"/>
    </location>
</feature>
<comment type="caution">
    <text evidence="3">Lacks conserved residue(s) required for the propagation of feature annotation.</text>
</comment>
<dbReference type="STRING" id="121845.A0A3Q0IVV7"/>
<dbReference type="InterPro" id="IPR001590">
    <property type="entry name" value="Peptidase_M12B"/>
</dbReference>
<organism evidence="6 7">
    <name type="scientific">Diaphorina citri</name>
    <name type="common">Asian citrus psyllid</name>
    <dbReference type="NCBI Taxonomy" id="121845"/>
    <lineage>
        <taxon>Eukaryota</taxon>
        <taxon>Metazoa</taxon>
        <taxon>Ecdysozoa</taxon>
        <taxon>Arthropoda</taxon>
        <taxon>Hexapoda</taxon>
        <taxon>Insecta</taxon>
        <taxon>Pterygota</taxon>
        <taxon>Neoptera</taxon>
        <taxon>Paraneoptera</taxon>
        <taxon>Hemiptera</taxon>
        <taxon>Sternorrhyncha</taxon>
        <taxon>Psylloidea</taxon>
        <taxon>Psyllidae</taxon>
        <taxon>Diaphorininae</taxon>
        <taxon>Diaphorina</taxon>
    </lineage>
</organism>
<feature type="domain" description="Disintegrin" evidence="4">
    <location>
        <begin position="117"/>
        <end position="205"/>
    </location>
</feature>
<evidence type="ECO:0000256" key="3">
    <source>
        <dbReference type="PROSITE-ProRule" id="PRU00276"/>
    </source>
</evidence>
<dbReference type="GO" id="GO:0004222">
    <property type="term" value="F:metalloendopeptidase activity"/>
    <property type="evidence" value="ECO:0007669"/>
    <property type="project" value="InterPro"/>
</dbReference>
<sequence>GAEFKDGEAGIAVPNAICSGDAVGISVDANPYEPHLLGGTMAHMIGHNIGMDHDDGREKCHCTDWHGCIMKQSIMGLDNVQPYKFSACSQEDYTDALQNGRAICLLNKPNELSSIVHKLCGNGVVDEDEDCDCGSIDECHEKDPCCDAITCKLKKESQCADGPCCDNCKLRPFGHICREAKTECDLPEWCTGTSGECPADEFKKNGNPCNMRTGFCFNGFCPTVDVQCEEIWGHGGVAGHQSCYDHFNSQGISTGNCGARDGHYVKCDDSAHTGPILDADSGLPVRNTHRLPVLGLVRDGTPCGEHLVSMNTDQLVITRNWNLL</sequence>
<evidence type="ECO:0000259" key="5">
    <source>
        <dbReference type="PROSITE" id="PS50215"/>
    </source>
</evidence>
<keyword evidence="6" id="KW-1185">Reference proteome</keyword>
<dbReference type="PANTHER" id="PTHR11905">
    <property type="entry name" value="ADAM A DISINTEGRIN AND METALLOPROTEASE DOMAIN"/>
    <property type="match status" value="1"/>
</dbReference>
<dbReference type="Proteomes" id="UP000079169">
    <property type="component" value="Unplaced"/>
</dbReference>
<dbReference type="Pfam" id="PF08516">
    <property type="entry name" value="ADAM_CR"/>
    <property type="match status" value="1"/>
</dbReference>
<evidence type="ECO:0000313" key="6">
    <source>
        <dbReference type="Proteomes" id="UP000079169"/>
    </source>
</evidence>
<evidence type="ECO:0000256" key="2">
    <source>
        <dbReference type="PROSITE-ProRule" id="PRU00068"/>
    </source>
</evidence>
<dbReference type="SMART" id="SM00608">
    <property type="entry name" value="ACR"/>
    <property type="match status" value="1"/>
</dbReference>
<evidence type="ECO:0000259" key="4">
    <source>
        <dbReference type="PROSITE" id="PS50214"/>
    </source>
</evidence>
<feature type="binding site" evidence="3">
    <location>
        <position position="47"/>
    </location>
    <ligand>
        <name>Zn(2+)</name>
        <dbReference type="ChEBI" id="CHEBI:29105"/>
        <note>catalytic</note>
    </ligand>
</feature>
<dbReference type="GeneID" id="103508339"/>
<dbReference type="PANTHER" id="PTHR11905:SF237">
    <property type="entry name" value="MIND-MELD, ISOFORM J"/>
    <property type="match status" value="1"/>
</dbReference>
<gene>
    <name evidence="7" type="primary">LOC103508339</name>
</gene>
<dbReference type="PaxDb" id="121845-A0A3Q0IVV7"/>
<dbReference type="PROSITE" id="PS00427">
    <property type="entry name" value="DISINTEGRIN_1"/>
    <property type="match status" value="1"/>
</dbReference>
<dbReference type="Gene3D" id="3.40.390.10">
    <property type="entry name" value="Collagenase (Catalytic Domain)"/>
    <property type="match status" value="1"/>
</dbReference>
<dbReference type="PROSITE" id="PS50214">
    <property type="entry name" value="DISINTEGRIN_2"/>
    <property type="match status" value="1"/>
</dbReference>
<protein>
    <submittedName>
        <fullName evidence="7">Zinc metalloproteinase/disintegrin-like</fullName>
    </submittedName>
</protein>
<dbReference type="AlphaFoldDB" id="A0A3Q0IVV7"/>
<feature type="binding site" evidence="3">
    <location>
        <position position="43"/>
    </location>
    <ligand>
        <name>Zn(2+)</name>
        <dbReference type="ChEBI" id="CHEBI:29105"/>
        <note>catalytic</note>
    </ligand>
</feature>
<dbReference type="GO" id="GO:0046872">
    <property type="term" value="F:metal ion binding"/>
    <property type="evidence" value="ECO:0007669"/>
    <property type="project" value="UniProtKB-KW"/>
</dbReference>
<dbReference type="PRINTS" id="PR00289">
    <property type="entry name" value="DISINTEGRIN"/>
</dbReference>
<dbReference type="GO" id="GO:0006508">
    <property type="term" value="P:proteolysis"/>
    <property type="evidence" value="ECO:0007669"/>
    <property type="project" value="InterPro"/>
</dbReference>
<dbReference type="RefSeq" id="XP_026678773.1">
    <property type="nucleotide sequence ID" value="XM_026822972.1"/>
</dbReference>
<dbReference type="SMART" id="SM00050">
    <property type="entry name" value="DISIN"/>
    <property type="match status" value="1"/>
</dbReference>
<dbReference type="InterPro" id="IPR024079">
    <property type="entry name" value="MetalloPept_cat_dom_sf"/>
</dbReference>
<feature type="non-terminal residue" evidence="7">
    <location>
        <position position="1"/>
    </location>
</feature>
<dbReference type="InterPro" id="IPR001762">
    <property type="entry name" value="Disintegrin_dom"/>
</dbReference>
<keyword evidence="3" id="KW-0862">Zinc</keyword>
<keyword evidence="1 2" id="KW-1015">Disulfide bond</keyword>
<name>A0A3Q0IVV7_DIACI</name>
<dbReference type="KEGG" id="dci:103508339"/>
<dbReference type="FunFam" id="4.10.70.10:FF:000001">
    <property type="entry name" value="Disintegrin and metalloproteinase domain-containing protein 22"/>
    <property type="match status" value="1"/>
</dbReference>